<dbReference type="InterPro" id="IPR051907">
    <property type="entry name" value="DoxX-like_oxidoreductase"/>
</dbReference>
<keyword evidence="3" id="KW-1003">Cell membrane</keyword>
<keyword evidence="4 7" id="KW-0812">Transmembrane</keyword>
<dbReference type="PANTHER" id="PTHR33452">
    <property type="entry name" value="OXIDOREDUCTASE CATD-RELATED"/>
    <property type="match status" value="1"/>
</dbReference>
<dbReference type="GO" id="GO:0005886">
    <property type="term" value="C:plasma membrane"/>
    <property type="evidence" value="ECO:0007669"/>
    <property type="project" value="UniProtKB-SubCell"/>
</dbReference>
<dbReference type="STRING" id="433924.NS331_03015"/>
<evidence type="ECO:0000256" key="1">
    <source>
        <dbReference type="ARBA" id="ARBA00004651"/>
    </source>
</evidence>
<sequence length="170" mass="18858">MNATSLPPSNAPLGDRLAAFGRRAAWHDALALIDRVAIAAIFWQSGRTKVDGWFHINDSAYELFRTEYRLPLLPPELAAQMAATAEHVLPLLLVLGLFTRLPALGLLGMTLVIQLFVYPSAWPTHLSWAGLLLYLLVHGGGRWSADGWLQRRRSRPAGSGLRGVDHHERH</sequence>
<dbReference type="RefSeq" id="WP_081682432.1">
    <property type="nucleotide sequence ID" value="NZ_QQAV01000007.1"/>
</dbReference>
<dbReference type="AlphaFoldDB" id="A0A370FBN8"/>
<evidence type="ECO:0000256" key="5">
    <source>
        <dbReference type="ARBA" id="ARBA00022989"/>
    </source>
</evidence>
<gene>
    <name evidence="8" type="ORF">DFR41_107256</name>
</gene>
<comment type="caution">
    <text evidence="8">The sequence shown here is derived from an EMBL/GenBank/DDBJ whole genome shotgun (WGS) entry which is preliminary data.</text>
</comment>
<feature type="transmembrane region" description="Helical" evidence="7">
    <location>
        <begin position="91"/>
        <end position="113"/>
    </location>
</feature>
<dbReference type="EMBL" id="QQAV01000007">
    <property type="protein sequence ID" value="RDI22853.1"/>
    <property type="molecule type" value="Genomic_DNA"/>
</dbReference>
<evidence type="ECO:0000313" key="8">
    <source>
        <dbReference type="EMBL" id="RDI22853.1"/>
    </source>
</evidence>
<dbReference type="PANTHER" id="PTHR33452:SF1">
    <property type="entry name" value="INNER MEMBRANE PROTEIN YPHA-RELATED"/>
    <property type="match status" value="1"/>
</dbReference>
<organism evidence="8 9">
    <name type="scientific">Pseudacidovorax intermedius</name>
    <dbReference type="NCBI Taxonomy" id="433924"/>
    <lineage>
        <taxon>Bacteria</taxon>
        <taxon>Pseudomonadati</taxon>
        <taxon>Pseudomonadota</taxon>
        <taxon>Betaproteobacteria</taxon>
        <taxon>Burkholderiales</taxon>
        <taxon>Comamonadaceae</taxon>
        <taxon>Pseudacidovorax</taxon>
    </lineage>
</organism>
<dbReference type="Pfam" id="PF07681">
    <property type="entry name" value="DoxX"/>
    <property type="match status" value="1"/>
</dbReference>
<evidence type="ECO:0000256" key="3">
    <source>
        <dbReference type="ARBA" id="ARBA00022475"/>
    </source>
</evidence>
<evidence type="ECO:0000256" key="7">
    <source>
        <dbReference type="SAM" id="Phobius"/>
    </source>
</evidence>
<evidence type="ECO:0000313" key="9">
    <source>
        <dbReference type="Proteomes" id="UP000255265"/>
    </source>
</evidence>
<reference evidence="8 9" key="1">
    <citation type="submission" date="2018-07" db="EMBL/GenBank/DDBJ databases">
        <title>Genomic Encyclopedia of Type Strains, Phase IV (KMG-IV): sequencing the most valuable type-strain genomes for metagenomic binning, comparative biology and taxonomic classification.</title>
        <authorList>
            <person name="Goeker M."/>
        </authorList>
    </citation>
    <scope>NUCLEOTIDE SEQUENCE [LARGE SCALE GENOMIC DNA]</scope>
    <source>
        <strain evidence="8 9">DSM 21352</strain>
    </source>
</reference>
<protein>
    <submittedName>
        <fullName evidence="8">Putative oxidoreductase</fullName>
    </submittedName>
</protein>
<keyword evidence="6 7" id="KW-0472">Membrane</keyword>
<accession>A0A370FBN8</accession>
<evidence type="ECO:0000256" key="2">
    <source>
        <dbReference type="ARBA" id="ARBA00006679"/>
    </source>
</evidence>
<comment type="subcellular location">
    <subcellularLocation>
        <location evidence="1">Cell membrane</location>
        <topology evidence="1">Multi-pass membrane protein</topology>
    </subcellularLocation>
</comment>
<dbReference type="InterPro" id="IPR032808">
    <property type="entry name" value="DoxX"/>
</dbReference>
<dbReference type="OrthoDB" id="121744at2"/>
<dbReference type="Proteomes" id="UP000255265">
    <property type="component" value="Unassembled WGS sequence"/>
</dbReference>
<feature type="transmembrane region" description="Helical" evidence="7">
    <location>
        <begin position="125"/>
        <end position="145"/>
    </location>
</feature>
<name>A0A370FBN8_9BURK</name>
<proteinExistence type="inferred from homology"/>
<comment type="similarity">
    <text evidence="2">Belongs to the DoxX family.</text>
</comment>
<keyword evidence="5 7" id="KW-1133">Transmembrane helix</keyword>
<evidence type="ECO:0000256" key="4">
    <source>
        <dbReference type="ARBA" id="ARBA00022692"/>
    </source>
</evidence>
<keyword evidence="9" id="KW-1185">Reference proteome</keyword>
<evidence type="ECO:0000256" key="6">
    <source>
        <dbReference type="ARBA" id="ARBA00023136"/>
    </source>
</evidence>